<dbReference type="EMBL" id="JACHXU010000003">
    <property type="protein sequence ID" value="MBB3205570.1"/>
    <property type="molecule type" value="Genomic_DNA"/>
</dbReference>
<comment type="caution">
    <text evidence="2">The sequence shown here is derived from an EMBL/GenBank/DDBJ whole genome shotgun (WGS) entry which is preliminary data.</text>
</comment>
<proteinExistence type="predicted"/>
<evidence type="ECO:0000313" key="2">
    <source>
        <dbReference type="EMBL" id="MBB3205570.1"/>
    </source>
</evidence>
<dbReference type="RefSeq" id="WP_184303300.1">
    <property type="nucleotide sequence ID" value="NZ_JACHXU010000003.1"/>
</dbReference>
<dbReference type="InterPro" id="IPR037883">
    <property type="entry name" value="Knr4/Smi1-like_sf"/>
</dbReference>
<reference evidence="2 3" key="1">
    <citation type="submission" date="2020-08" db="EMBL/GenBank/DDBJ databases">
        <title>Genomic Encyclopedia of Type Strains, Phase III (KMG-III): the genomes of soil and plant-associated and newly described type strains.</title>
        <authorList>
            <person name="Whitman W."/>
        </authorList>
    </citation>
    <scope>NUCLEOTIDE SEQUENCE [LARGE SCALE GENOMIC DNA]</scope>
    <source>
        <strain evidence="2 3">CECT 8075</strain>
    </source>
</reference>
<feature type="domain" description="Knr4/Smi1-like" evidence="1">
    <location>
        <begin position="41"/>
        <end position="162"/>
    </location>
</feature>
<dbReference type="AlphaFoldDB" id="A0A7W5H548"/>
<organism evidence="2 3">
    <name type="scientific">Aporhodopirellula rubra</name>
    <dbReference type="NCBI Taxonomy" id="980271"/>
    <lineage>
        <taxon>Bacteria</taxon>
        <taxon>Pseudomonadati</taxon>
        <taxon>Planctomycetota</taxon>
        <taxon>Planctomycetia</taxon>
        <taxon>Pirellulales</taxon>
        <taxon>Pirellulaceae</taxon>
        <taxon>Aporhodopirellula</taxon>
    </lineage>
</organism>
<name>A0A7W5H548_9BACT</name>
<dbReference type="Proteomes" id="UP000536179">
    <property type="component" value="Unassembled WGS sequence"/>
</dbReference>
<keyword evidence="3" id="KW-1185">Reference proteome</keyword>
<dbReference type="SMART" id="SM00860">
    <property type="entry name" value="SMI1_KNR4"/>
    <property type="match status" value="1"/>
</dbReference>
<evidence type="ECO:0000259" key="1">
    <source>
        <dbReference type="SMART" id="SM00860"/>
    </source>
</evidence>
<dbReference type="SUPFAM" id="SSF160631">
    <property type="entry name" value="SMI1/KNR4-like"/>
    <property type="match status" value="1"/>
</dbReference>
<accession>A0A7W5H548</accession>
<protein>
    <recommendedName>
        <fullName evidence="1">Knr4/Smi1-like domain-containing protein</fullName>
    </recommendedName>
</protein>
<sequence>MVSVFSEYEALGCKTMKNGARLFGKVPHFGQRAYLHATYPPCPEEGIRKIESAVGMKLPTPLRQFLSLSNGLEVFFGTLSIFGWRENFKRTEEAVQSQPYSIITPNTVERPAWLGEKYWIVGSYNWDGSPVCVEEGSRIRVRDPDSGEILSEWKTLNDFLKSEAVRLRKFFDDDGKEIDEDANTLPGN</sequence>
<dbReference type="InterPro" id="IPR018958">
    <property type="entry name" value="Knr4/Smi1-like_dom"/>
</dbReference>
<evidence type="ECO:0000313" key="3">
    <source>
        <dbReference type="Proteomes" id="UP000536179"/>
    </source>
</evidence>
<dbReference type="Pfam" id="PF09346">
    <property type="entry name" value="SMI1_KNR4"/>
    <property type="match status" value="1"/>
</dbReference>
<gene>
    <name evidence="2" type="ORF">FHS27_001370</name>
</gene>
<dbReference type="Gene3D" id="3.40.1580.10">
    <property type="entry name" value="SMI1/KNR4-like"/>
    <property type="match status" value="1"/>
</dbReference>